<dbReference type="InterPro" id="IPR027417">
    <property type="entry name" value="P-loop_NTPase"/>
</dbReference>
<dbReference type="InterPro" id="IPR036961">
    <property type="entry name" value="Kinesin_motor_dom_sf"/>
</dbReference>
<evidence type="ECO:0000256" key="6">
    <source>
        <dbReference type="PROSITE-ProRule" id="PRU00283"/>
    </source>
</evidence>
<keyword evidence="1 7" id="KW-0493">Microtubule</keyword>
<dbReference type="PROSITE" id="PS50105">
    <property type="entry name" value="SAM_DOMAIN"/>
    <property type="match status" value="1"/>
</dbReference>
<dbReference type="PROSITE" id="PS00411">
    <property type="entry name" value="KINESIN_MOTOR_1"/>
    <property type="match status" value="1"/>
</dbReference>
<keyword evidence="3 6" id="KW-0067">ATP-binding</keyword>
<dbReference type="InterPro" id="IPR027640">
    <property type="entry name" value="Kinesin-like_fam"/>
</dbReference>
<dbReference type="VEuPathDB" id="MicrosporidiaDB:AEWD_110440"/>
<reference evidence="11" key="1">
    <citation type="journal article" date="2013" name="Eukaryot. Cell">
        <title>Extremely Reduced Levels of Heterozygosity in the Vertebrate Pathogen Encephalitozoon cuniculi.</title>
        <authorList>
            <person name="Selman M."/>
            <person name="Sak B."/>
            <person name="Kvac M."/>
            <person name="Farinelli L."/>
            <person name="Weiss L.M."/>
            <person name="Corradi N."/>
        </authorList>
    </citation>
    <scope>NUCLEOTIDE SEQUENCE</scope>
</reference>
<gene>
    <name evidence="11" type="ORF">ECU11_0470</name>
</gene>
<feature type="region of interest" description="Disordered" evidence="8">
    <location>
        <begin position="489"/>
        <end position="527"/>
    </location>
</feature>
<evidence type="ECO:0000259" key="9">
    <source>
        <dbReference type="PROSITE" id="PS50067"/>
    </source>
</evidence>
<dbReference type="PANTHER" id="PTHR47971:SF20">
    <property type="entry name" value="KINESIN-LIKE PROTEIN KIF24"/>
    <property type="match status" value="1"/>
</dbReference>
<feature type="domain" description="Kinesin motor" evidence="9">
    <location>
        <begin position="174"/>
        <end position="485"/>
    </location>
</feature>
<dbReference type="Gene3D" id="3.40.850.10">
    <property type="entry name" value="Kinesin motor domain"/>
    <property type="match status" value="1"/>
</dbReference>
<organism evidence="11">
    <name type="scientific">Encephalitozoon cuniculi</name>
    <name type="common">Microsporidian parasite</name>
    <dbReference type="NCBI Taxonomy" id="6035"/>
    <lineage>
        <taxon>Eukaryota</taxon>
        <taxon>Fungi</taxon>
        <taxon>Fungi incertae sedis</taxon>
        <taxon>Microsporidia</taxon>
        <taxon>Unikaryonidae</taxon>
        <taxon>Encephalitozoon</taxon>
    </lineage>
</organism>
<feature type="binding site" evidence="6">
    <location>
        <begin position="258"/>
        <end position="265"/>
    </location>
    <ligand>
        <name>ATP</name>
        <dbReference type="ChEBI" id="CHEBI:30616"/>
    </ligand>
</feature>
<dbReference type="VEuPathDB" id="MicrosporidiaDB:AEWQ_110440"/>
<evidence type="ECO:0000256" key="3">
    <source>
        <dbReference type="ARBA" id="ARBA00022840"/>
    </source>
</evidence>
<dbReference type="AlphaFoldDB" id="M1KI04"/>
<keyword evidence="4 6" id="KW-0505">Motor protein</keyword>
<evidence type="ECO:0000256" key="8">
    <source>
        <dbReference type="SAM" id="MobiDB-lite"/>
    </source>
</evidence>
<dbReference type="VEuPathDB" id="MicrosporidiaDB:ECU11_0470"/>
<dbReference type="GO" id="GO:0007018">
    <property type="term" value="P:microtubule-based movement"/>
    <property type="evidence" value="ECO:0007669"/>
    <property type="project" value="InterPro"/>
</dbReference>
<feature type="compositionally biased region" description="Basic and acidic residues" evidence="8">
    <location>
        <begin position="513"/>
        <end position="527"/>
    </location>
</feature>
<dbReference type="PANTHER" id="PTHR47971">
    <property type="entry name" value="KINESIN-RELATED PROTEIN 6"/>
    <property type="match status" value="1"/>
</dbReference>
<comment type="similarity">
    <text evidence="5">Belongs to the TRAFAC class myosin-kinesin ATPase superfamily. Kinesin family. KIN-13 subfamily.</text>
</comment>
<dbReference type="SUPFAM" id="SSF52540">
    <property type="entry name" value="P-loop containing nucleoside triphosphate hydrolases"/>
    <property type="match status" value="1"/>
</dbReference>
<dbReference type="VEuPathDB" id="MicrosporidiaDB:M970_110440"/>
<dbReference type="FunFam" id="3.40.850.10:FF:000012">
    <property type="entry name" value="Kinesin-like protein"/>
    <property type="match status" value="1"/>
</dbReference>
<dbReference type="InterPro" id="IPR001752">
    <property type="entry name" value="Kinesin_motor_dom"/>
</dbReference>
<dbReference type="Gene3D" id="1.10.150.50">
    <property type="entry name" value="Transcription Factor, Ets-1"/>
    <property type="match status" value="1"/>
</dbReference>
<dbReference type="CDD" id="cd01367">
    <property type="entry name" value="KISc_KIF2_like"/>
    <property type="match status" value="1"/>
</dbReference>
<accession>M1KI04</accession>
<name>M1KI04_ENCCN</name>
<dbReference type="Pfam" id="PF00225">
    <property type="entry name" value="Kinesin"/>
    <property type="match status" value="1"/>
</dbReference>
<dbReference type="GO" id="GO:0005874">
    <property type="term" value="C:microtubule"/>
    <property type="evidence" value="ECO:0007669"/>
    <property type="project" value="UniProtKB-KW"/>
</dbReference>
<dbReference type="PRINTS" id="PR00380">
    <property type="entry name" value="KINESINHEAVY"/>
</dbReference>
<dbReference type="Pfam" id="PF07647">
    <property type="entry name" value="SAM_2"/>
    <property type="match status" value="1"/>
</dbReference>
<evidence type="ECO:0000256" key="4">
    <source>
        <dbReference type="ARBA" id="ARBA00023175"/>
    </source>
</evidence>
<dbReference type="InterPro" id="IPR019821">
    <property type="entry name" value="Kinesin_motor_CS"/>
</dbReference>
<dbReference type="SUPFAM" id="SSF47769">
    <property type="entry name" value="SAM/Pointed domain"/>
    <property type="match status" value="1"/>
</dbReference>
<dbReference type="InterPro" id="IPR013761">
    <property type="entry name" value="SAM/pointed_sf"/>
</dbReference>
<dbReference type="GO" id="GO:0008017">
    <property type="term" value="F:microtubule binding"/>
    <property type="evidence" value="ECO:0007669"/>
    <property type="project" value="InterPro"/>
</dbReference>
<evidence type="ECO:0000259" key="10">
    <source>
        <dbReference type="PROSITE" id="PS50105"/>
    </source>
</evidence>
<dbReference type="EMBL" id="KC513604">
    <property type="protein sequence ID" value="AGE94861.1"/>
    <property type="molecule type" value="Genomic_DNA"/>
</dbReference>
<evidence type="ECO:0000256" key="7">
    <source>
        <dbReference type="RuleBase" id="RU000394"/>
    </source>
</evidence>
<sequence>MKDLRTYLAENKVEHLYKIFKGLGIDESQLLAKLKYSDLEKIGIENLIERRKVFDIINEINQDIYNEDIEMNKNDSYEDSLLSSDFVCKGTDRPGYRIFPGSLAEKSGAMFGSGETISQKLSLCSMPRKNSPRKSLIGLDGLDIDGSKLNTHGACNESLLTSSDTGGLGVKEEKIVVCVRKKPCSNPKMDVVDIEGRSVVVNEEKFRVDLRPYVEQYRFEFDYSFDGSQKNMDVYRGCVKSIVNHVISGGLGTILAYGQTGTGKTYTMLERDTGMMYLAIKDLMAFKSHGAVTFCEIYMGQVYDLLDNGKRVQLREVNGIVHLSNSREEKFEGYEEALEIIEKGMSLRKTGVTGANSKSSRSHAVILVNFSEHRAGNEGFQASGSIVFVDLAGSERGSDRKEMGSDVKNEGAEINKSLLALKECIRGMEKDKRHLPFRQSKLTQILKNSFIGTSKTCLIATISPTPENVEHTLNTLRYAARIKESVVPKGRRARDSLGGNGIIDQARPPPTTSRKEPEEESFEHPRLGLSRSRDVLVREIQKALSRIESKIPLLRGSEELERMLSLCIEMEDIVDHRTNKY</sequence>
<dbReference type="GO" id="GO:0005524">
    <property type="term" value="F:ATP binding"/>
    <property type="evidence" value="ECO:0007669"/>
    <property type="project" value="UniProtKB-UniRule"/>
</dbReference>
<dbReference type="InterPro" id="IPR001660">
    <property type="entry name" value="SAM"/>
</dbReference>
<evidence type="ECO:0000256" key="1">
    <source>
        <dbReference type="ARBA" id="ARBA00022701"/>
    </source>
</evidence>
<protein>
    <recommendedName>
        <fullName evidence="7">Kinesin-like protein</fullName>
    </recommendedName>
</protein>
<dbReference type="GO" id="GO:0007019">
    <property type="term" value="P:microtubule depolymerization"/>
    <property type="evidence" value="ECO:0007669"/>
    <property type="project" value="TreeGrafter"/>
</dbReference>
<proteinExistence type="inferred from homology"/>
<keyword evidence="2 6" id="KW-0547">Nucleotide-binding</keyword>
<evidence type="ECO:0000313" key="11">
    <source>
        <dbReference type="EMBL" id="AGE94861.1"/>
    </source>
</evidence>
<feature type="domain" description="SAM" evidence="10">
    <location>
        <begin position="1"/>
        <end position="63"/>
    </location>
</feature>
<dbReference type="PROSITE" id="PS50067">
    <property type="entry name" value="KINESIN_MOTOR_2"/>
    <property type="match status" value="1"/>
</dbReference>
<dbReference type="GO" id="GO:0003777">
    <property type="term" value="F:microtubule motor activity"/>
    <property type="evidence" value="ECO:0007669"/>
    <property type="project" value="InterPro"/>
</dbReference>
<dbReference type="SMART" id="SM00129">
    <property type="entry name" value="KISc"/>
    <property type="match status" value="1"/>
</dbReference>
<evidence type="ECO:0000256" key="5">
    <source>
        <dbReference type="ARBA" id="ARBA00061030"/>
    </source>
</evidence>
<dbReference type="VEuPathDB" id="MicrosporidiaDB:AEWR_110440"/>
<evidence type="ECO:0000256" key="2">
    <source>
        <dbReference type="ARBA" id="ARBA00022741"/>
    </source>
</evidence>